<reference evidence="1" key="1">
    <citation type="journal article" date="2024" name="Gigascience">
        <title>Chromosome-level genome of the poultry shaft louse Menopon gallinae provides insight into the host-switching and adaptive evolution of parasitic lice.</title>
        <authorList>
            <person name="Xu Y."/>
            <person name="Ma L."/>
            <person name="Liu S."/>
            <person name="Liang Y."/>
            <person name="Liu Q."/>
            <person name="He Z."/>
            <person name="Tian L."/>
            <person name="Duan Y."/>
            <person name="Cai W."/>
            <person name="Li H."/>
            <person name="Song F."/>
        </authorList>
    </citation>
    <scope>NUCLEOTIDE SEQUENCE</scope>
    <source>
        <strain evidence="1">Cailab_2023a</strain>
    </source>
</reference>
<name>A0AAW2IAY1_9NEOP</name>
<proteinExistence type="predicted"/>
<accession>A0AAW2IAY1</accession>
<dbReference type="EMBL" id="JARGDH010000001">
    <property type="protein sequence ID" value="KAL0279317.1"/>
    <property type="molecule type" value="Genomic_DNA"/>
</dbReference>
<evidence type="ECO:0000313" key="1">
    <source>
        <dbReference type="EMBL" id="KAL0279317.1"/>
    </source>
</evidence>
<protein>
    <submittedName>
        <fullName evidence="1">Uncharacterized protein</fullName>
    </submittedName>
</protein>
<organism evidence="1">
    <name type="scientific">Menopon gallinae</name>
    <name type="common">poultry shaft louse</name>
    <dbReference type="NCBI Taxonomy" id="328185"/>
    <lineage>
        <taxon>Eukaryota</taxon>
        <taxon>Metazoa</taxon>
        <taxon>Ecdysozoa</taxon>
        <taxon>Arthropoda</taxon>
        <taxon>Hexapoda</taxon>
        <taxon>Insecta</taxon>
        <taxon>Pterygota</taxon>
        <taxon>Neoptera</taxon>
        <taxon>Paraneoptera</taxon>
        <taxon>Psocodea</taxon>
        <taxon>Troctomorpha</taxon>
        <taxon>Phthiraptera</taxon>
        <taxon>Amblycera</taxon>
        <taxon>Menoponidae</taxon>
        <taxon>Menopon</taxon>
    </lineage>
</organism>
<gene>
    <name evidence="1" type="ORF">PYX00_000908</name>
</gene>
<dbReference type="AlphaFoldDB" id="A0AAW2IAY1"/>
<comment type="caution">
    <text evidence="1">The sequence shown here is derived from an EMBL/GenBank/DDBJ whole genome shotgun (WGS) entry which is preliminary data.</text>
</comment>
<sequence>MERVFTDGEVPGTYGGGGIQLPFVHLQNLVVQGYRLRGFSRRMETLLFTCRAYTDPFGRKMAVLMLRPRSTGCSASVRI</sequence>